<gene>
    <name evidence="1" type="ORF">C2G38_2227712</name>
</gene>
<proteinExistence type="predicted"/>
<dbReference type="AlphaFoldDB" id="A0A397TZX9"/>
<sequence>MARHGYNAYYWLTQLQAAQQINVIKVQTYDFYQFPDPVIMSNYEEIMRKSSVPSKA</sequence>
<keyword evidence="2" id="KW-1185">Reference proteome</keyword>
<protein>
    <submittedName>
        <fullName evidence="1">Uncharacterized protein</fullName>
    </submittedName>
</protein>
<evidence type="ECO:0000313" key="1">
    <source>
        <dbReference type="EMBL" id="RIB02478.1"/>
    </source>
</evidence>
<accession>A0A397TZX9</accession>
<reference evidence="1 2" key="1">
    <citation type="submission" date="2018-06" db="EMBL/GenBank/DDBJ databases">
        <title>Comparative genomics reveals the genomic features of Rhizophagus irregularis, R. cerebriforme, R. diaphanum and Gigaspora rosea, and their symbiotic lifestyle signature.</title>
        <authorList>
            <person name="Morin E."/>
            <person name="San Clemente H."/>
            <person name="Chen E.C.H."/>
            <person name="De La Providencia I."/>
            <person name="Hainaut M."/>
            <person name="Kuo A."/>
            <person name="Kohler A."/>
            <person name="Murat C."/>
            <person name="Tang N."/>
            <person name="Roy S."/>
            <person name="Loubradou J."/>
            <person name="Henrissat B."/>
            <person name="Grigoriev I.V."/>
            <person name="Corradi N."/>
            <person name="Roux C."/>
            <person name="Martin F.M."/>
        </authorList>
    </citation>
    <scope>NUCLEOTIDE SEQUENCE [LARGE SCALE GENOMIC DNA]</scope>
    <source>
        <strain evidence="1 2">DAOM 194757</strain>
    </source>
</reference>
<dbReference type="Proteomes" id="UP000266673">
    <property type="component" value="Unassembled WGS sequence"/>
</dbReference>
<dbReference type="EMBL" id="QKWP01002681">
    <property type="protein sequence ID" value="RIB02478.1"/>
    <property type="molecule type" value="Genomic_DNA"/>
</dbReference>
<organism evidence="1 2">
    <name type="scientific">Gigaspora rosea</name>
    <dbReference type="NCBI Taxonomy" id="44941"/>
    <lineage>
        <taxon>Eukaryota</taxon>
        <taxon>Fungi</taxon>
        <taxon>Fungi incertae sedis</taxon>
        <taxon>Mucoromycota</taxon>
        <taxon>Glomeromycotina</taxon>
        <taxon>Glomeromycetes</taxon>
        <taxon>Diversisporales</taxon>
        <taxon>Gigasporaceae</taxon>
        <taxon>Gigaspora</taxon>
    </lineage>
</organism>
<comment type="caution">
    <text evidence="1">The sequence shown here is derived from an EMBL/GenBank/DDBJ whole genome shotgun (WGS) entry which is preliminary data.</text>
</comment>
<name>A0A397TZX9_9GLOM</name>
<evidence type="ECO:0000313" key="2">
    <source>
        <dbReference type="Proteomes" id="UP000266673"/>
    </source>
</evidence>